<dbReference type="InterPro" id="IPR036188">
    <property type="entry name" value="FAD/NAD-bd_sf"/>
</dbReference>
<comment type="caution">
    <text evidence="7">The sequence shown here is derived from an EMBL/GenBank/DDBJ whole genome shotgun (WGS) entry which is preliminary data.</text>
</comment>
<accession>A0A9W6CTE5</accession>
<dbReference type="Gene3D" id="3.30.390.30">
    <property type="match status" value="1"/>
</dbReference>
<dbReference type="Gene3D" id="3.50.50.60">
    <property type="entry name" value="FAD/NAD(P)-binding domain"/>
    <property type="match status" value="2"/>
</dbReference>
<feature type="domain" description="Reductase C-terminal" evidence="6">
    <location>
        <begin position="323"/>
        <end position="406"/>
    </location>
</feature>
<evidence type="ECO:0000256" key="1">
    <source>
        <dbReference type="ARBA" id="ARBA00001974"/>
    </source>
</evidence>
<evidence type="ECO:0000256" key="2">
    <source>
        <dbReference type="ARBA" id="ARBA00022630"/>
    </source>
</evidence>
<evidence type="ECO:0000259" key="5">
    <source>
        <dbReference type="Pfam" id="PF07992"/>
    </source>
</evidence>
<keyword evidence="4" id="KW-0560">Oxidoreductase</keyword>
<name>A0A9W6CTE5_9MICO</name>
<dbReference type="Pfam" id="PF14759">
    <property type="entry name" value="Reductase_C"/>
    <property type="match status" value="1"/>
</dbReference>
<keyword evidence="2" id="KW-0285">Flavoprotein</keyword>
<dbReference type="InterPro" id="IPR023753">
    <property type="entry name" value="FAD/NAD-binding_dom"/>
</dbReference>
<comment type="cofactor">
    <cofactor evidence="1">
        <name>FAD</name>
        <dbReference type="ChEBI" id="CHEBI:57692"/>
    </cofactor>
</comment>
<dbReference type="EMBL" id="BSDP01000001">
    <property type="protein sequence ID" value="GLI28153.1"/>
    <property type="molecule type" value="Genomic_DNA"/>
</dbReference>
<dbReference type="SUPFAM" id="SSF51905">
    <property type="entry name" value="FAD/NAD(P)-binding domain"/>
    <property type="match status" value="2"/>
</dbReference>
<dbReference type="InterPro" id="IPR050446">
    <property type="entry name" value="FAD-oxidoreductase/Apoptosis"/>
</dbReference>
<dbReference type="GO" id="GO:0016651">
    <property type="term" value="F:oxidoreductase activity, acting on NAD(P)H"/>
    <property type="evidence" value="ECO:0007669"/>
    <property type="project" value="TreeGrafter"/>
</dbReference>
<feature type="domain" description="FAD/NAD(P)-binding" evidence="5">
    <location>
        <begin position="6"/>
        <end position="302"/>
    </location>
</feature>
<dbReference type="PANTHER" id="PTHR43557">
    <property type="entry name" value="APOPTOSIS-INDUCING FACTOR 1"/>
    <property type="match status" value="1"/>
</dbReference>
<evidence type="ECO:0000259" key="6">
    <source>
        <dbReference type="Pfam" id="PF14759"/>
    </source>
</evidence>
<dbReference type="GO" id="GO:0005737">
    <property type="term" value="C:cytoplasm"/>
    <property type="evidence" value="ECO:0007669"/>
    <property type="project" value="TreeGrafter"/>
</dbReference>
<dbReference type="PANTHER" id="PTHR43557:SF2">
    <property type="entry name" value="RIESKE DOMAIN-CONTAINING PROTEIN-RELATED"/>
    <property type="match status" value="1"/>
</dbReference>
<evidence type="ECO:0000313" key="7">
    <source>
        <dbReference type="EMBL" id="GLI28153.1"/>
    </source>
</evidence>
<dbReference type="PRINTS" id="PR00368">
    <property type="entry name" value="FADPNR"/>
</dbReference>
<keyword evidence="8" id="KW-1185">Reference proteome</keyword>
<organism evidence="7 8">
    <name type="scientific">Agromyces rhizosphaerae</name>
    <dbReference type="NCBI Taxonomy" id="88374"/>
    <lineage>
        <taxon>Bacteria</taxon>
        <taxon>Bacillati</taxon>
        <taxon>Actinomycetota</taxon>
        <taxon>Actinomycetes</taxon>
        <taxon>Micrococcales</taxon>
        <taxon>Microbacteriaceae</taxon>
        <taxon>Agromyces</taxon>
    </lineage>
</organism>
<keyword evidence="3" id="KW-0274">FAD</keyword>
<dbReference type="PRINTS" id="PR00411">
    <property type="entry name" value="PNDRDTASEI"/>
</dbReference>
<evidence type="ECO:0000313" key="8">
    <source>
        <dbReference type="Proteomes" id="UP001144396"/>
    </source>
</evidence>
<gene>
    <name evidence="7" type="ORF">ARHIZOSPH14_23950</name>
</gene>
<proteinExistence type="predicted"/>
<dbReference type="RefSeq" id="WP_281885282.1">
    <property type="nucleotide sequence ID" value="NZ_BSDP01000001.1"/>
</dbReference>
<reference evidence="7" key="1">
    <citation type="submission" date="2022-12" db="EMBL/GenBank/DDBJ databases">
        <title>Reference genome sequencing for broad-spectrum identification of bacterial and archaeal isolates by mass spectrometry.</title>
        <authorList>
            <person name="Sekiguchi Y."/>
            <person name="Tourlousse D.M."/>
        </authorList>
    </citation>
    <scope>NUCLEOTIDE SEQUENCE</scope>
    <source>
        <strain evidence="7">14</strain>
    </source>
</reference>
<evidence type="ECO:0000256" key="4">
    <source>
        <dbReference type="ARBA" id="ARBA00023002"/>
    </source>
</evidence>
<protein>
    <submittedName>
        <fullName evidence="7">Ferredoxin</fullName>
    </submittedName>
</protein>
<dbReference type="InterPro" id="IPR028202">
    <property type="entry name" value="Reductase_C"/>
</dbReference>
<dbReference type="Pfam" id="PF07992">
    <property type="entry name" value="Pyr_redox_2"/>
    <property type="match status" value="1"/>
</dbReference>
<sequence>MASTGRVIIVGGGLAAARAAGAAREAGHDDELVLVAGEPLLPHERPPLSKGYLQGSDAADVIFPHDAAWYAGHDVDVRTGSEAVGLDTDARELTLASGERLAYRRVLVATGARARRFTGPGAGLDGVHHLRTLAESTALRDAISGGDRRVAVVGAGWIGLEVAAAARSYGNEVTVLGHGEVPLAREIGPELGAVFQSLHREHGVDLRMGADVVGVRGDGAASAVVLGSGEEVPADVVVFGIGAVPNVELAASAGLAVDDGVTVDAHLAASAPGVFAAGDVASIFSPTLGTHLRVAHWGNADASGTAAGRALAGERVTYDEIPYFFTDQYDLGMEYSGYGSLAEGAELVVRGDLAAREFVAFRVAGGRVVAGMNVNVWDVNDQVQRLIRSGAVVDPAALADADVPLEGIAA</sequence>
<dbReference type="Proteomes" id="UP001144396">
    <property type="component" value="Unassembled WGS sequence"/>
</dbReference>
<evidence type="ECO:0000256" key="3">
    <source>
        <dbReference type="ARBA" id="ARBA00022827"/>
    </source>
</evidence>
<dbReference type="SUPFAM" id="SSF55424">
    <property type="entry name" value="FAD/NAD-linked reductases, dimerisation (C-terminal) domain"/>
    <property type="match status" value="1"/>
</dbReference>
<dbReference type="InterPro" id="IPR016156">
    <property type="entry name" value="FAD/NAD-linked_Rdtase_dimer_sf"/>
</dbReference>
<dbReference type="AlphaFoldDB" id="A0A9W6CTE5"/>